<keyword evidence="2" id="KW-0732">Signal</keyword>
<keyword evidence="1" id="KW-1133">Transmembrane helix</keyword>
<feature type="transmembrane region" description="Helical" evidence="1">
    <location>
        <begin position="74"/>
        <end position="96"/>
    </location>
</feature>
<keyword evidence="1" id="KW-0812">Transmembrane</keyword>
<evidence type="ECO:0000256" key="2">
    <source>
        <dbReference type="SAM" id="SignalP"/>
    </source>
</evidence>
<dbReference type="Proteomes" id="UP001140949">
    <property type="component" value="Unassembled WGS sequence"/>
</dbReference>
<keyword evidence="4" id="KW-1185">Reference proteome</keyword>
<feature type="signal peptide" evidence="2">
    <location>
        <begin position="1"/>
        <end position="20"/>
    </location>
</feature>
<proteinExistence type="predicted"/>
<keyword evidence="1" id="KW-0472">Membrane</keyword>
<organism evidence="3 4">
    <name type="scientific">Iris pallida</name>
    <name type="common">Sweet iris</name>
    <dbReference type="NCBI Taxonomy" id="29817"/>
    <lineage>
        <taxon>Eukaryota</taxon>
        <taxon>Viridiplantae</taxon>
        <taxon>Streptophyta</taxon>
        <taxon>Embryophyta</taxon>
        <taxon>Tracheophyta</taxon>
        <taxon>Spermatophyta</taxon>
        <taxon>Magnoliopsida</taxon>
        <taxon>Liliopsida</taxon>
        <taxon>Asparagales</taxon>
        <taxon>Iridaceae</taxon>
        <taxon>Iridoideae</taxon>
        <taxon>Irideae</taxon>
        <taxon>Iris</taxon>
    </lineage>
</organism>
<dbReference type="EMBL" id="JANAVB010024597">
    <property type="protein sequence ID" value="KAJ6822180.1"/>
    <property type="molecule type" value="Genomic_DNA"/>
</dbReference>
<protein>
    <submittedName>
        <fullName evidence="3">Uncharacterized protein</fullName>
    </submittedName>
</protein>
<dbReference type="AlphaFoldDB" id="A0AAX6G0M6"/>
<feature type="chain" id="PRO_5043780401" evidence="2">
    <location>
        <begin position="21"/>
        <end position="152"/>
    </location>
</feature>
<evidence type="ECO:0000256" key="1">
    <source>
        <dbReference type="SAM" id="Phobius"/>
    </source>
</evidence>
<name>A0AAX6G0M6_IRIPA</name>
<accession>A0AAX6G0M6</accession>
<comment type="caution">
    <text evidence="3">The sequence shown here is derived from an EMBL/GenBank/DDBJ whole genome shotgun (WGS) entry which is preliminary data.</text>
</comment>
<reference evidence="3" key="2">
    <citation type="submission" date="2023-04" db="EMBL/GenBank/DDBJ databases">
        <authorList>
            <person name="Bruccoleri R.E."/>
            <person name="Oakeley E.J."/>
            <person name="Faust A.-M."/>
            <person name="Dessus-Babus S."/>
            <person name="Altorfer M."/>
            <person name="Burckhardt D."/>
            <person name="Oertli M."/>
            <person name="Naumann U."/>
            <person name="Petersen F."/>
            <person name="Wong J."/>
        </authorList>
    </citation>
    <scope>NUCLEOTIDE SEQUENCE</scope>
    <source>
        <strain evidence="3">GSM-AAB239-AS_SAM_17_03QT</strain>
        <tissue evidence="3">Leaf</tissue>
    </source>
</reference>
<sequence length="152" mass="17509">MYSCTFCLVLLVLGVEKYTSYMTNPKHPKFSRTIFMYFCAYPIRSHMLAVFQTLCTCLSCTSGSGFTSCTLFPILYIMYFHVIFLYFTFYVLLYTFLYHDVLVHYLELYFAPLLIGYVAGEMESMCDTYYGRETIEVVGPAGVAPDLEAEEA</sequence>
<reference evidence="3" key="1">
    <citation type="journal article" date="2023" name="GigaByte">
        <title>Genome assembly of the bearded iris, Iris pallida Lam.</title>
        <authorList>
            <person name="Bruccoleri R.E."/>
            <person name="Oakeley E.J."/>
            <person name="Faust A.M.E."/>
            <person name="Altorfer M."/>
            <person name="Dessus-Babus S."/>
            <person name="Burckhardt D."/>
            <person name="Oertli M."/>
            <person name="Naumann U."/>
            <person name="Petersen F."/>
            <person name="Wong J."/>
        </authorList>
    </citation>
    <scope>NUCLEOTIDE SEQUENCE</scope>
    <source>
        <strain evidence="3">GSM-AAB239-AS_SAM_17_03QT</strain>
    </source>
</reference>
<feature type="transmembrane region" description="Helical" evidence="1">
    <location>
        <begin position="102"/>
        <end position="120"/>
    </location>
</feature>
<evidence type="ECO:0000313" key="3">
    <source>
        <dbReference type="EMBL" id="KAJ6822180.1"/>
    </source>
</evidence>
<gene>
    <name evidence="3" type="ORF">M6B38_389825</name>
</gene>
<evidence type="ECO:0000313" key="4">
    <source>
        <dbReference type="Proteomes" id="UP001140949"/>
    </source>
</evidence>